<evidence type="ECO:0000313" key="6">
    <source>
        <dbReference type="EMBL" id="OWS71116.1"/>
    </source>
</evidence>
<dbReference type="EMBL" id="NGUP01000001">
    <property type="protein sequence ID" value="OWS71116.1"/>
    <property type="molecule type" value="Genomic_DNA"/>
</dbReference>
<evidence type="ECO:0008006" key="8">
    <source>
        <dbReference type="Google" id="ProtNLM"/>
    </source>
</evidence>
<dbReference type="SUPFAM" id="SSF56436">
    <property type="entry name" value="C-type lectin-like"/>
    <property type="match status" value="1"/>
</dbReference>
<feature type="domain" description="DinB-like" evidence="5">
    <location>
        <begin position="18"/>
        <end position="150"/>
    </location>
</feature>
<dbReference type="SUPFAM" id="SSF109854">
    <property type="entry name" value="DinB/YfiT-like putative metalloenzymes"/>
    <property type="match status" value="1"/>
</dbReference>
<comment type="pathway">
    <text evidence="3">Amino-acid biosynthesis; ergothioneine biosynthesis.</text>
</comment>
<dbReference type="Pfam" id="PF12867">
    <property type="entry name" value="DinB_2"/>
    <property type="match status" value="1"/>
</dbReference>
<dbReference type="PANTHER" id="PTHR23150:SF36">
    <property type="entry name" value="HERCYNINE OXYGENASE"/>
    <property type="match status" value="1"/>
</dbReference>
<dbReference type="InterPro" id="IPR034660">
    <property type="entry name" value="DinB/YfiT-like"/>
</dbReference>
<dbReference type="InterPro" id="IPR024775">
    <property type="entry name" value="DinB-like"/>
</dbReference>
<dbReference type="Gene3D" id="3.90.1580.10">
    <property type="entry name" value="paralog of FGE (formylglycine-generating enzyme)"/>
    <property type="match status" value="2"/>
</dbReference>
<dbReference type="RefSeq" id="WP_088524823.1">
    <property type="nucleotide sequence ID" value="NZ_NGUP01000001.1"/>
</dbReference>
<organism evidence="6 7">
    <name type="scientific">Polynucleobacter campilacus</name>
    <dbReference type="NCBI Taxonomy" id="1743163"/>
    <lineage>
        <taxon>Bacteria</taxon>
        <taxon>Pseudomonadati</taxon>
        <taxon>Pseudomonadota</taxon>
        <taxon>Betaproteobacteria</taxon>
        <taxon>Burkholderiales</taxon>
        <taxon>Burkholderiaceae</taxon>
        <taxon>Polynucleobacter</taxon>
    </lineage>
</organism>
<evidence type="ECO:0000259" key="5">
    <source>
        <dbReference type="Pfam" id="PF12867"/>
    </source>
</evidence>
<evidence type="ECO:0000313" key="7">
    <source>
        <dbReference type="Proteomes" id="UP000197528"/>
    </source>
</evidence>
<dbReference type="Proteomes" id="UP000197528">
    <property type="component" value="Unassembled WGS sequence"/>
</dbReference>
<reference evidence="6 7" key="1">
    <citation type="submission" date="2017-05" db="EMBL/GenBank/DDBJ databases">
        <title>Genome of Polynucleobacter sp. MWH-Feld-100.</title>
        <authorList>
            <person name="Hahn M.W."/>
        </authorList>
    </citation>
    <scope>NUCLEOTIDE SEQUENCE [LARGE SCALE GENOMIC DNA]</scope>
    <source>
        <strain evidence="6 7">MWH-Feld-100</strain>
    </source>
</reference>
<sequence length="411" mass="47388">MLDKTSYPSLFADEIAKQFHLSRKYSTNLISNLSPEDCQAQSMEDASPAKWHLAHVTWFYEVMVLKPFEENFAYWNPEFAVLFNSYYNGIGDKHPRSKRGLLTRPSLTEVLEWRTNIEARVNQLIKEKASDELLWLIQLGINHEQQHQELLLTDIHHLFSNNSLLPTYSSQSKQISPDAKPFQWIQGVSGLVETGHEGNGFHFDNEGPKHSAFNQPHSIANRLVSNSEWLQFLEDGGYQNFQWWLDAGWAWLQAENISAPLYWRRDAQNQFYRFSLQGNSPLDLNAPVLNISYFEADAFARWASQHLPGFAGARLPTEFEWEAFAKVNSQSSDLFGKAWQWTSSNYSPYPGYQPWSGIAGEYNGKFMINQMVLRGSSAYTPDGHSRSTYRNFFQTNTRWQMTGLRLAKDGI</sequence>
<evidence type="ECO:0000256" key="2">
    <source>
        <dbReference type="ARBA" id="ARBA00023004"/>
    </source>
</evidence>
<dbReference type="PANTHER" id="PTHR23150">
    <property type="entry name" value="SULFATASE MODIFYING FACTOR 1, 2"/>
    <property type="match status" value="1"/>
</dbReference>
<dbReference type="GO" id="GO:0052699">
    <property type="term" value="P:ergothioneine biosynthetic process"/>
    <property type="evidence" value="ECO:0007669"/>
    <property type="project" value="InterPro"/>
</dbReference>
<dbReference type="Gene3D" id="1.20.120.450">
    <property type="entry name" value="dinb family like domain"/>
    <property type="match status" value="1"/>
</dbReference>
<dbReference type="InterPro" id="IPR042095">
    <property type="entry name" value="SUMF_sf"/>
</dbReference>
<accession>A0A254Q0Q8</accession>
<dbReference type="AlphaFoldDB" id="A0A254Q0Q8"/>
<keyword evidence="2" id="KW-0408">Iron</keyword>
<gene>
    <name evidence="6" type="ORF">CBI31_02460</name>
</gene>
<dbReference type="InterPro" id="IPR051043">
    <property type="entry name" value="Sulfatase_Mod_Factor_Kinase"/>
</dbReference>
<protein>
    <recommendedName>
        <fullName evidence="8">Sulfatase maturase</fullName>
    </recommendedName>
</protein>
<keyword evidence="1" id="KW-0560">Oxidoreductase</keyword>
<dbReference type="OrthoDB" id="9768004at2"/>
<name>A0A254Q0Q8_9BURK</name>
<comment type="caution">
    <text evidence="6">The sequence shown here is derived from an EMBL/GenBank/DDBJ whole genome shotgun (WGS) entry which is preliminary data.</text>
</comment>
<evidence type="ECO:0000259" key="4">
    <source>
        <dbReference type="Pfam" id="PF03781"/>
    </source>
</evidence>
<feature type="domain" description="Sulfatase-modifying factor enzyme-like" evidence="4">
    <location>
        <begin position="189"/>
        <end position="326"/>
    </location>
</feature>
<dbReference type="NCBIfam" id="TIGR03440">
    <property type="entry name" value="egtB_TIGR03440"/>
    <property type="match status" value="1"/>
</dbReference>
<proteinExistence type="predicted"/>
<dbReference type="InterPro" id="IPR016187">
    <property type="entry name" value="CTDL_fold"/>
</dbReference>
<keyword evidence="7" id="KW-1185">Reference proteome</keyword>
<dbReference type="InterPro" id="IPR017806">
    <property type="entry name" value="EgtB"/>
</dbReference>
<dbReference type="InterPro" id="IPR005532">
    <property type="entry name" value="SUMF_dom"/>
</dbReference>
<dbReference type="Pfam" id="PF03781">
    <property type="entry name" value="FGE-sulfatase"/>
    <property type="match status" value="1"/>
</dbReference>
<evidence type="ECO:0000256" key="3">
    <source>
        <dbReference type="ARBA" id="ARBA00037882"/>
    </source>
</evidence>
<evidence type="ECO:0000256" key="1">
    <source>
        <dbReference type="ARBA" id="ARBA00023002"/>
    </source>
</evidence>